<evidence type="ECO:0000259" key="2">
    <source>
        <dbReference type="Pfam" id="PF03787"/>
    </source>
</evidence>
<dbReference type="Pfam" id="PF03787">
    <property type="entry name" value="RAMPs"/>
    <property type="match status" value="1"/>
</dbReference>
<protein>
    <submittedName>
        <fullName evidence="3">Type III-B CRISPR module RAMP protein Cmr6</fullName>
    </submittedName>
</protein>
<proteinExistence type="predicted"/>
<gene>
    <name evidence="3" type="primary">cmr6</name>
    <name evidence="3" type="ORF">ENS06_05400</name>
</gene>
<accession>A0A832A2J2</accession>
<keyword evidence="1" id="KW-0051">Antiviral defense</keyword>
<reference evidence="3" key="1">
    <citation type="journal article" date="2020" name="mSystems">
        <title>Genome- and Community-Level Interaction Insights into Carbon Utilization and Element Cycling Functions of Hydrothermarchaeota in Hydrothermal Sediment.</title>
        <authorList>
            <person name="Zhou Z."/>
            <person name="Liu Y."/>
            <person name="Xu W."/>
            <person name="Pan J."/>
            <person name="Luo Z.H."/>
            <person name="Li M."/>
        </authorList>
    </citation>
    <scope>NUCLEOTIDE SEQUENCE [LARGE SCALE GENOMIC DNA]</scope>
    <source>
        <strain evidence="3">SpSt-456</strain>
    </source>
</reference>
<dbReference type="InterPro" id="IPR005537">
    <property type="entry name" value="RAMP_III_fam"/>
</dbReference>
<dbReference type="EMBL" id="DSTK01000014">
    <property type="protein sequence ID" value="HFK96746.1"/>
    <property type="molecule type" value="Genomic_DNA"/>
</dbReference>
<sequence>MAPVPGMTRNLWNEVQGVTDLHPGLVFYRFLDPTAQGTDQFKPLREDLAVPYAGALLQRTKEHLQALQRLSWEVRCVEGRLDTRLAVGLGIPSPTENGLAMDHIHGIPIIPGSGLKGLCLDWAIEMAGLKAHDAMVTAIFGAQPPSPPPQGFRPKAGRAIFFDALPVPQNNSVPVELDIMNPHYGPYYSAPSANAPADYHKPNIIYFAVVPAGTVFRFALAVRPPFSVASGEPTAAYLADTLEQWLCGVLVNWGVGAKTRIGYGLFDENSLKAWS</sequence>
<comment type="caution">
    <text evidence="3">The sequence shown here is derived from an EMBL/GenBank/DDBJ whole genome shotgun (WGS) entry which is preliminary data.</text>
</comment>
<dbReference type="AlphaFoldDB" id="A0A832A2J2"/>
<dbReference type="PANTHER" id="PTHR39965">
    <property type="entry name" value="CRISPR SYSTEM CMR SUBUNIT CMR6"/>
    <property type="match status" value="1"/>
</dbReference>
<organism evidence="3">
    <name type="scientific">Desulfacinum infernum</name>
    <dbReference type="NCBI Taxonomy" id="35837"/>
    <lineage>
        <taxon>Bacteria</taxon>
        <taxon>Pseudomonadati</taxon>
        <taxon>Thermodesulfobacteriota</taxon>
        <taxon>Syntrophobacteria</taxon>
        <taxon>Syntrophobacterales</taxon>
        <taxon>Syntrophobacteraceae</taxon>
        <taxon>Desulfacinum</taxon>
    </lineage>
</organism>
<dbReference type="NCBIfam" id="TIGR01898">
    <property type="entry name" value="cas_TM1791_cmr6"/>
    <property type="match status" value="1"/>
</dbReference>
<dbReference type="InterPro" id="IPR010172">
    <property type="entry name" value="CRISPR-assoc_prot_TM1791"/>
</dbReference>
<dbReference type="GO" id="GO:0051607">
    <property type="term" value="P:defense response to virus"/>
    <property type="evidence" value="ECO:0007669"/>
    <property type="project" value="UniProtKB-KW"/>
</dbReference>
<evidence type="ECO:0000313" key="3">
    <source>
        <dbReference type="EMBL" id="HFK96746.1"/>
    </source>
</evidence>
<dbReference type="PANTHER" id="PTHR39965:SF1">
    <property type="entry name" value="CRISPR SYSTEM CMR SUBUNIT CMR6"/>
    <property type="match status" value="1"/>
</dbReference>
<feature type="domain" description="CRISPR type III-associated protein" evidence="2">
    <location>
        <begin position="82"/>
        <end position="266"/>
    </location>
</feature>
<evidence type="ECO:0000256" key="1">
    <source>
        <dbReference type="ARBA" id="ARBA00023118"/>
    </source>
</evidence>
<name>A0A832A2J2_9BACT</name>